<evidence type="ECO:0000259" key="6">
    <source>
        <dbReference type="PROSITE" id="PS51886"/>
    </source>
</evidence>
<evidence type="ECO:0000256" key="5">
    <source>
        <dbReference type="SAM" id="MobiDB-lite"/>
    </source>
</evidence>
<reference evidence="7 8" key="1">
    <citation type="journal article" date="2013" name="Genome Biol.">
        <title>The genome sequence of the most widely cultivated cacao type and its use to identify candidate genes regulating pod color.</title>
        <authorList>
            <person name="Motamayor J.C."/>
            <person name="Mockaitis K."/>
            <person name="Schmutz J."/>
            <person name="Haiminen N."/>
            <person name="Iii D.L."/>
            <person name="Cornejo O."/>
            <person name="Findley S.D."/>
            <person name="Zheng P."/>
            <person name="Utro F."/>
            <person name="Royaert S."/>
            <person name="Saski C."/>
            <person name="Jenkins J."/>
            <person name="Podicheti R."/>
            <person name="Zhao M."/>
            <person name="Scheffler B.E."/>
            <person name="Stack J.C."/>
            <person name="Feltus F.A."/>
            <person name="Mustiga G.M."/>
            <person name="Amores F."/>
            <person name="Phillips W."/>
            <person name="Marelli J.P."/>
            <person name="May G.D."/>
            <person name="Shapiro H."/>
            <person name="Ma J."/>
            <person name="Bustamante C.D."/>
            <person name="Schnell R.J."/>
            <person name="Main D."/>
            <person name="Gilbert D."/>
            <person name="Parida L."/>
            <person name="Kuhn D.N."/>
        </authorList>
    </citation>
    <scope>NUCLEOTIDE SEQUENCE [LARGE SCALE GENOMIC DNA]</scope>
    <source>
        <strain evidence="8">cv. Matina 1-6</strain>
    </source>
</reference>
<organism evidence="7 8">
    <name type="scientific">Theobroma cacao</name>
    <name type="common">Cacao</name>
    <name type="synonym">Cocoa</name>
    <dbReference type="NCBI Taxonomy" id="3641"/>
    <lineage>
        <taxon>Eukaryota</taxon>
        <taxon>Viridiplantae</taxon>
        <taxon>Streptophyta</taxon>
        <taxon>Embryophyta</taxon>
        <taxon>Tracheophyta</taxon>
        <taxon>Spermatophyta</taxon>
        <taxon>Magnoliopsida</taxon>
        <taxon>eudicotyledons</taxon>
        <taxon>Gunneridae</taxon>
        <taxon>Pentapetalae</taxon>
        <taxon>rosids</taxon>
        <taxon>malvids</taxon>
        <taxon>Malvales</taxon>
        <taxon>Malvaceae</taxon>
        <taxon>Byttnerioideae</taxon>
        <taxon>Theobroma</taxon>
    </lineage>
</organism>
<keyword evidence="8" id="KW-1185">Reference proteome</keyword>
<dbReference type="GO" id="GO:0005739">
    <property type="term" value="C:mitochondrion"/>
    <property type="evidence" value="ECO:0007669"/>
    <property type="project" value="UniProtKB-SubCell"/>
</dbReference>
<evidence type="ECO:0000256" key="3">
    <source>
        <dbReference type="ARBA" id="ARBA00023128"/>
    </source>
</evidence>
<comment type="similarity">
    <text evidence="2">Belongs to the OXR1 family.</text>
</comment>
<dbReference type="InterPro" id="IPR006571">
    <property type="entry name" value="TLDc_dom"/>
</dbReference>
<accession>A0A061DJI7</accession>
<dbReference type="EMBL" id="CM001879">
    <property type="protein sequence ID" value="EOX92116.1"/>
    <property type="molecule type" value="Genomic_DNA"/>
</dbReference>
<dbReference type="AlphaFoldDB" id="A0A061DJI7"/>
<comment type="subcellular location">
    <subcellularLocation>
        <location evidence="1">Mitochondrion</location>
    </subcellularLocation>
</comment>
<evidence type="ECO:0000313" key="8">
    <source>
        <dbReference type="Proteomes" id="UP000026915"/>
    </source>
</evidence>
<protein>
    <recommendedName>
        <fullName evidence="4">Oxidation resistance protein 1</fullName>
    </recommendedName>
</protein>
<evidence type="ECO:0000256" key="1">
    <source>
        <dbReference type="ARBA" id="ARBA00004173"/>
    </source>
</evidence>
<name>A0A061DJI7_THECC</name>
<dbReference type="SMART" id="SM00584">
    <property type="entry name" value="TLDc"/>
    <property type="match status" value="1"/>
</dbReference>
<dbReference type="PANTHER" id="PTHR23354:SF62">
    <property type="entry name" value="MUSTARD, ISOFORM V"/>
    <property type="match status" value="1"/>
</dbReference>
<dbReference type="InParanoid" id="A0A061DJI7"/>
<dbReference type="Gramene" id="EOX92116">
    <property type="protein sequence ID" value="EOX92116"/>
    <property type="gene ID" value="TCM_001118"/>
</dbReference>
<sequence>MGKKKSLRSKAVHFVTDLTTGLLNPISDKPSKPPHPPPENVSESKRSQLESINEADNGDLVDGPDTSSFTAFLYSLLSSSDSGQNLNLEQNDNLEETGDASSDTIMKENGGRKSLLSRGKQSLRALYQATRISGYKNQDCKGDSDMKIDDEADAQFDGLEMRHLQNVKEPLALGDLPETSEPSLLLTEKTRSALYASLPALVQGRKWLLLYSTWRHGISLSTLYRRSMLWPGLSLLVVGDRKGAVFGGLVEAPLKPTNKKYQGTNSTFVFTNRPGDPVIFRPTGANRYFTLCSTEFLAIGGGGHFALYLDGDLLNGSSSFSETYGNPCLAFSEDFEVKEIENKFLNFTLVSQLWGFVYGSKYEEILALSRTETPGICRW</sequence>
<keyword evidence="3" id="KW-0496">Mitochondrion</keyword>
<dbReference type="OMA" id="KKRYQGS"/>
<evidence type="ECO:0000256" key="2">
    <source>
        <dbReference type="ARBA" id="ARBA00009540"/>
    </source>
</evidence>
<dbReference type="PROSITE" id="PS51886">
    <property type="entry name" value="TLDC"/>
    <property type="match status" value="1"/>
</dbReference>
<gene>
    <name evidence="7" type="ORF">TCM_001118</name>
</gene>
<dbReference type="PANTHER" id="PTHR23354">
    <property type="entry name" value="NUCLEOLAR PROTEIN 7/ESTROGEN RECEPTOR COACTIVATOR-RELATED"/>
    <property type="match status" value="1"/>
</dbReference>
<dbReference type="eggNOG" id="KOG2372">
    <property type="taxonomic scope" value="Eukaryota"/>
</dbReference>
<feature type="region of interest" description="Disordered" evidence="5">
    <location>
        <begin position="18"/>
        <end position="49"/>
    </location>
</feature>
<dbReference type="FunCoup" id="A0A061DJI7">
    <property type="interactions" value="352"/>
</dbReference>
<dbReference type="HOGENOM" id="CLU_050634_1_0_1"/>
<feature type="region of interest" description="Disordered" evidence="5">
    <location>
        <begin position="82"/>
        <end position="114"/>
    </location>
</feature>
<feature type="domain" description="TLDc" evidence="6">
    <location>
        <begin position="184"/>
        <end position="346"/>
    </location>
</feature>
<evidence type="ECO:0000256" key="4">
    <source>
        <dbReference type="ARBA" id="ARBA00040604"/>
    </source>
</evidence>
<dbReference type="Pfam" id="PF07534">
    <property type="entry name" value="TLD"/>
    <property type="match status" value="1"/>
</dbReference>
<proteinExistence type="inferred from homology"/>
<evidence type="ECO:0000313" key="7">
    <source>
        <dbReference type="EMBL" id="EOX92116.1"/>
    </source>
</evidence>
<dbReference type="Proteomes" id="UP000026915">
    <property type="component" value="Chromosome 1"/>
</dbReference>